<dbReference type="AlphaFoldDB" id="A0A9X2ZH57"/>
<sequence length="814" mass="94490">MKYVQKEHDSSAFEYSKTYSDFGNIDFRHLDLENDIPLLHNWFNQDYAAFWGMQNTTLAAVKKEYERLTKPDHYDVFVGLFNGIPAFLLERYNPKEDIIGQFYDPKKEDCGIHIIVAPTSKSIHNFTWHIFYAIMEFIFSDDKIDRILVEPDIRNQKMFTLCERVGFKLDKKVVLPHKTAQLAFLSKIDFQKIKPTNNTIQTMNLSNQIISPQQAISHLQPETWKTVNTLLVKKAICEFSHELLIVPQLIEKKDGWGHYVLQTDSTNITYNFRAKLLELNHLYIDTLSIKKYDKGVIVPVDAVYFILEIQECLGIDKKLLPVYIEEITSTLYGSAYKHLHKNPTSKLLAVADFQTIETAMMEGHPGFVANNGRIGFDANDYQSYAPEAGNPFHLLWLAGHKDRAVYAGSEALPYEKLINQELDEETINAFNKIIEENGEDPESYFFIPIHPWQWYNKLANVFSPEIANKKLICLGYGPDQYFAQQSIRTLYNTTNPQKFYTKTALSILNMGFMRGLPLYYLGTAPEMAIWLDYLLSEDPFIQETGFTMLGEIASVSYVNPYFEAFGNHNDYNKMLASLWRESPMNKITSEQRLMTMAAFLHIDHEGNALLPELIKASGVSIDLWLQRYLKAYLSPILHCFYKYDLVFMPHGENLIMVIENNIPVKVLLKDITEEAAILNPEIILPENLKRMFAPVPDDVKLLSVFTDIFDGFFRFMFHILEEHADYSENRFWKQVAENIHEYQIRYPEFEEKFNKYDLFESEFKLSCLNRLQLNNNKQMIDLDDPVALLQFAGKLKNPIAAFKKIKSDLEITTN</sequence>
<dbReference type="GO" id="GO:0016881">
    <property type="term" value="F:acid-amino acid ligase activity"/>
    <property type="evidence" value="ECO:0007669"/>
    <property type="project" value="UniProtKB-ARBA"/>
</dbReference>
<dbReference type="Gene3D" id="3.30.310.280">
    <property type="match status" value="1"/>
</dbReference>
<dbReference type="Proteomes" id="UP001151079">
    <property type="component" value="Unassembled WGS sequence"/>
</dbReference>
<evidence type="ECO:0000313" key="4">
    <source>
        <dbReference type="Proteomes" id="UP001151079"/>
    </source>
</evidence>
<name>A0A9X2ZH57_9FLAO</name>
<dbReference type="EC" id="2.3.1.-" evidence="3"/>
<dbReference type="Pfam" id="PF04183">
    <property type="entry name" value="IucA_IucC"/>
    <property type="match status" value="1"/>
</dbReference>
<dbReference type="InterPro" id="IPR037455">
    <property type="entry name" value="LucA/IucC-like"/>
</dbReference>
<dbReference type="Pfam" id="PF13523">
    <property type="entry name" value="Acetyltransf_8"/>
    <property type="match status" value="1"/>
</dbReference>
<gene>
    <name evidence="3" type="ORF">OIU83_13235</name>
</gene>
<evidence type="ECO:0000259" key="2">
    <source>
        <dbReference type="SMART" id="SM01006"/>
    </source>
</evidence>
<dbReference type="SMART" id="SM01006">
    <property type="entry name" value="AlcB"/>
    <property type="match status" value="1"/>
</dbReference>
<evidence type="ECO:0000256" key="1">
    <source>
        <dbReference type="ARBA" id="ARBA00004924"/>
    </source>
</evidence>
<keyword evidence="3" id="KW-0808">Transferase</keyword>
<keyword evidence="4" id="KW-1185">Reference proteome</keyword>
<dbReference type="RefSeq" id="WP_264206738.1">
    <property type="nucleotide sequence ID" value="NZ_JAOZEW010000013.1"/>
</dbReference>
<keyword evidence="3" id="KW-0012">Acyltransferase</keyword>
<dbReference type="InterPro" id="IPR019432">
    <property type="entry name" value="Acyltransferase_MbtK/IucB-like"/>
</dbReference>
<comment type="pathway">
    <text evidence="1">Siderophore biosynthesis.</text>
</comment>
<dbReference type="InterPro" id="IPR016181">
    <property type="entry name" value="Acyl_CoA_acyltransferase"/>
</dbReference>
<dbReference type="PANTHER" id="PTHR34384">
    <property type="entry name" value="L-2,3-DIAMINOPROPANOATE--CITRATE LIGASE"/>
    <property type="match status" value="1"/>
</dbReference>
<dbReference type="EMBL" id="JAOZEW010000013">
    <property type="protein sequence ID" value="MCV9928626.1"/>
    <property type="molecule type" value="Genomic_DNA"/>
</dbReference>
<dbReference type="InterPro" id="IPR007310">
    <property type="entry name" value="Aerobactin_biosyn_IucA/IucC_N"/>
</dbReference>
<dbReference type="PANTHER" id="PTHR34384:SF6">
    <property type="entry name" value="STAPHYLOFERRIN B SYNTHASE"/>
    <property type="match status" value="1"/>
</dbReference>
<dbReference type="Gene3D" id="6.10.250.3370">
    <property type="match status" value="1"/>
</dbReference>
<dbReference type="Gene3D" id="3.40.630.30">
    <property type="match status" value="1"/>
</dbReference>
<dbReference type="Pfam" id="PF06276">
    <property type="entry name" value="FhuF"/>
    <property type="match status" value="1"/>
</dbReference>
<proteinExistence type="predicted"/>
<dbReference type="InterPro" id="IPR022770">
    <property type="entry name" value="IucA/IucC-like_C"/>
</dbReference>
<dbReference type="SUPFAM" id="SSF55729">
    <property type="entry name" value="Acyl-CoA N-acyltransferases (Nat)"/>
    <property type="match status" value="1"/>
</dbReference>
<organism evidence="3 4">
    <name type="scientific">Flavobacterium shii</name>
    <dbReference type="NCBI Taxonomy" id="2987687"/>
    <lineage>
        <taxon>Bacteria</taxon>
        <taxon>Pseudomonadati</taxon>
        <taxon>Bacteroidota</taxon>
        <taxon>Flavobacteriia</taxon>
        <taxon>Flavobacteriales</taxon>
        <taxon>Flavobacteriaceae</taxon>
        <taxon>Flavobacterium</taxon>
    </lineage>
</organism>
<accession>A0A9X2ZH57</accession>
<reference evidence="3" key="1">
    <citation type="submission" date="2022-10" db="EMBL/GenBank/DDBJ databases">
        <title>Two novel species of Flavobacterium.</title>
        <authorList>
            <person name="Liu Q."/>
            <person name="Xin Y.-H."/>
        </authorList>
    </citation>
    <scope>NUCLEOTIDE SEQUENCE</scope>
    <source>
        <strain evidence="3">LS1R49</strain>
    </source>
</reference>
<feature type="domain" description="Acyltransferase MbtK/IucB-like conserved" evidence="2">
    <location>
        <begin position="28"/>
        <end position="75"/>
    </location>
</feature>
<dbReference type="GO" id="GO:0019290">
    <property type="term" value="P:siderophore biosynthetic process"/>
    <property type="evidence" value="ECO:0007669"/>
    <property type="project" value="InterPro"/>
</dbReference>
<dbReference type="GO" id="GO:0016746">
    <property type="term" value="F:acyltransferase activity"/>
    <property type="evidence" value="ECO:0007669"/>
    <property type="project" value="UniProtKB-KW"/>
</dbReference>
<dbReference type="Gene3D" id="1.10.510.40">
    <property type="match status" value="1"/>
</dbReference>
<evidence type="ECO:0000313" key="3">
    <source>
        <dbReference type="EMBL" id="MCV9928626.1"/>
    </source>
</evidence>
<comment type="caution">
    <text evidence="3">The sequence shown here is derived from an EMBL/GenBank/DDBJ whole genome shotgun (WGS) entry which is preliminary data.</text>
</comment>
<protein>
    <submittedName>
        <fullName evidence="3">GNAT family N-acetyltransferase</fullName>
        <ecNumber evidence="3">2.3.1.-</ecNumber>
    </submittedName>
</protein>